<dbReference type="PANTHER" id="PTHR43260:SF1">
    <property type="entry name" value="KSDD-LIKE STEROID DEHYDROGENASE RV0785"/>
    <property type="match status" value="1"/>
</dbReference>
<dbReference type="Gene3D" id="3.90.700.10">
    <property type="entry name" value="Succinate dehydrogenase/fumarate reductase flavoprotein, catalytic domain"/>
    <property type="match status" value="1"/>
</dbReference>
<dbReference type="InterPro" id="IPR003953">
    <property type="entry name" value="FAD-dep_OxRdtase_2_FAD-bd"/>
</dbReference>
<keyword evidence="2" id="KW-0560">Oxidoreductase</keyword>
<dbReference type="Gene3D" id="3.50.50.60">
    <property type="entry name" value="FAD/NAD(P)-binding domain"/>
    <property type="match status" value="1"/>
</dbReference>
<dbReference type="InterPro" id="IPR027477">
    <property type="entry name" value="Succ_DH/fumarate_Rdtase_cat_sf"/>
</dbReference>
<dbReference type="InterPro" id="IPR014614">
    <property type="entry name" value="KsdD_DH"/>
</dbReference>
<evidence type="ECO:0000259" key="3">
    <source>
        <dbReference type="Pfam" id="PF00890"/>
    </source>
</evidence>
<dbReference type="InterPro" id="IPR036188">
    <property type="entry name" value="FAD/NAD-bd_sf"/>
</dbReference>
<name>A0ABP9UBC2_9DEIO</name>
<comment type="caution">
    <text evidence="4">The sequence shown here is derived from an EMBL/GenBank/DDBJ whole genome shotgun (WGS) entry which is preliminary data.</text>
</comment>
<evidence type="ECO:0000313" key="5">
    <source>
        <dbReference type="Proteomes" id="UP001423409"/>
    </source>
</evidence>
<evidence type="ECO:0000256" key="1">
    <source>
        <dbReference type="ARBA" id="ARBA00022630"/>
    </source>
</evidence>
<gene>
    <name evidence="4" type="ORF">Dcae01_01340</name>
</gene>
<feature type="domain" description="FAD-dependent oxidoreductase 2 FAD-binding" evidence="3">
    <location>
        <begin position="7"/>
        <end position="534"/>
    </location>
</feature>
<dbReference type="Proteomes" id="UP001423409">
    <property type="component" value="Unassembled WGS sequence"/>
</dbReference>
<dbReference type="NCBIfam" id="NF009472">
    <property type="entry name" value="PRK12834.1"/>
    <property type="match status" value="1"/>
</dbReference>
<dbReference type="SUPFAM" id="SSF51905">
    <property type="entry name" value="FAD/NAD(P)-binding domain"/>
    <property type="match status" value="1"/>
</dbReference>
<evidence type="ECO:0000313" key="4">
    <source>
        <dbReference type="EMBL" id="GAA5439833.1"/>
    </source>
</evidence>
<dbReference type="PIRSF" id="PIRSF036654">
    <property type="entry name" value="UCP036654"/>
    <property type="match status" value="1"/>
</dbReference>
<protein>
    <submittedName>
        <fullName evidence="4">KsdD-like steroid dehydrogenase MSMEG_5835</fullName>
    </submittedName>
</protein>
<keyword evidence="1" id="KW-0285">Flavoprotein</keyword>
<organism evidence="4 5">
    <name type="scientific">Deinococcus caeni</name>
    <dbReference type="NCBI Taxonomy" id="569127"/>
    <lineage>
        <taxon>Bacteria</taxon>
        <taxon>Thermotogati</taxon>
        <taxon>Deinococcota</taxon>
        <taxon>Deinococci</taxon>
        <taxon>Deinococcales</taxon>
        <taxon>Deinococcaceae</taxon>
        <taxon>Deinococcus</taxon>
    </lineage>
</organism>
<dbReference type="Pfam" id="PF00890">
    <property type="entry name" value="FAD_binding_2"/>
    <property type="match status" value="1"/>
</dbReference>
<accession>A0ABP9UBC2</accession>
<sequence length="552" mass="59398">MTEPNADILVVGAGLAGLVAAAEAADAGKRVLLLDQEGEQNLGGQAFWSFGGLFLVDSPEQRRLGIRDSRELALSDWMTTAGFDRPEDHWPRQWAQAYVDFAAGEKRSWLAAQGLKLFPVVGWAERGGQGALEPGNSVPRFHITWGTGPGVVEPFERRVRAHLLSGRIRAHFRHRVRELVFDGPAVTGVRGDVLEASQVARGEASSRVVVGDFDLRAGAVVVTSGGIGGNHELVRRNWPRERLGEPPAFMVAGVPAHVDGQLQQTVHAQGANLINPDRMWHYTEGLRNWNPIWQGHGIRVLPGPSSLWLSPGGERLPYPHAPGFDTLGTLTHITTRGWPYTWFVLNRAVIKKEFTLSGSEQNLDLTGRDIRATLGRVGSRVSPSVQAFMDKGEDFVVRDTLDELLRGMADLTGDGLLDPEQVRREIHARDAALANPFGKDPQITALRGARAYLGDRLVRVAKPGPLLDPQSGPLIAVKLNILTRKTLGGLETDLSARVLGDGGQPIPGLYAAGEVAGFGGGGLHGYRALEGTFLGGCLFSGRIAGRAAAGAV</sequence>
<reference evidence="4 5" key="1">
    <citation type="submission" date="2024-02" db="EMBL/GenBank/DDBJ databases">
        <title>Deinococcus caeni NBRC 101312.</title>
        <authorList>
            <person name="Ichikawa N."/>
            <person name="Katano-Makiyama Y."/>
            <person name="Hidaka K."/>
        </authorList>
    </citation>
    <scope>NUCLEOTIDE SEQUENCE [LARGE SCALE GENOMIC DNA]</scope>
    <source>
        <strain evidence="4 5">NBRC 101312</strain>
    </source>
</reference>
<dbReference type="RefSeq" id="WP_345443557.1">
    <property type="nucleotide sequence ID" value="NZ_BAABQU010000013.1"/>
</dbReference>
<proteinExistence type="predicted"/>
<dbReference type="PANTHER" id="PTHR43260">
    <property type="entry name" value="3-KETOSTEROID-DELTA-1-DEHYDROGENASE"/>
    <property type="match status" value="1"/>
</dbReference>
<dbReference type="EMBL" id="BAABQU010000013">
    <property type="protein sequence ID" value="GAA5439833.1"/>
    <property type="molecule type" value="Genomic_DNA"/>
</dbReference>
<keyword evidence="5" id="KW-1185">Reference proteome</keyword>
<evidence type="ECO:0000256" key="2">
    <source>
        <dbReference type="ARBA" id="ARBA00023002"/>
    </source>
</evidence>